<proteinExistence type="predicted"/>
<dbReference type="AlphaFoldDB" id="A0A292PVA7"/>
<dbReference type="EMBL" id="LN891048">
    <property type="protein sequence ID" value="CUS10423.1"/>
    <property type="molecule type" value="Genomic_DNA"/>
</dbReference>
<evidence type="ECO:0000256" key="1">
    <source>
        <dbReference type="SAM" id="MobiDB-lite"/>
    </source>
</evidence>
<reference evidence="2" key="1">
    <citation type="submission" date="2015-10" db="EMBL/GenBank/DDBJ databases">
        <authorList>
            <person name="Regsiter A."/>
            <person name="william w."/>
        </authorList>
    </citation>
    <scope>NUCLEOTIDE SEQUENCE</scope>
    <source>
        <strain evidence="2">Montdore</strain>
    </source>
</reference>
<protein>
    <submittedName>
        <fullName evidence="2">Uncharacterized protein</fullName>
    </submittedName>
</protein>
<name>A0A292PVA7_9PEZI</name>
<organism evidence="2 3">
    <name type="scientific">Tuber aestivum</name>
    <name type="common">summer truffle</name>
    <dbReference type="NCBI Taxonomy" id="59557"/>
    <lineage>
        <taxon>Eukaryota</taxon>
        <taxon>Fungi</taxon>
        <taxon>Dikarya</taxon>
        <taxon>Ascomycota</taxon>
        <taxon>Pezizomycotina</taxon>
        <taxon>Pezizomycetes</taxon>
        <taxon>Pezizales</taxon>
        <taxon>Tuberaceae</taxon>
        <taxon>Tuber</taxon>
    </lineage>
</organism>
<evidence type="ECO:0000313" key="3">
    <source>
        <dbReference type="Proteomes" id="UP001412239"/>
    </source>
</evidence>
<dbReference type="Proteomes" id="UP001412239">
    <property type="component" value="Unassembled WGS sequence"/>
</dbReference>
<evidence type="ECO:0000313" key="2">
    <source>
        <dbReference type="EMBL" id="CUS10423.1"/>
    </source>
</evidence>
<sequence length="370" mass="41392">MSFGHGSILSGGSSESGEGLAMNCLIQYFIRSRHEQRADLRFDRVLDHVLAYPATYDFALPLRTIYILNSTTPHTSPADFKLLLLEHISNLPSQPCTLPPSFLSTFVRKCFPRDLVNVQFDQAFTALDYIRDLEIRRSKELEKAARARGEGDRRIVNLRIKSIRTEQFYARAIAGIRRWTLLHELSITPFNKFNCIAILNTLYPIEEADINSYLPAPTLASQRHALWRYITGVEKNGPGILESVRTGNGGWVGVSEAVNAYLRLSLDMIQKADELARPSSIGSFQSDDSMDVGATSISRTAPERKRKKAGFLRRDTVGSETSEEEDGKASTLERIVRGLARLGSSPRPGSPKKLYESDAGSEEDFPMRYG</sequence>
<feature type="region of interest" description="Disordered" evidence="1">
    <location>
        <begin position="280"/>
        <end position="370"/>
    </location>
</feature>
<accession>A0A292PVA7</accession>
<gene>
    <name evidence="2" type="ORF">GSTUAT00005504001</name>
</gene>
<keyword evidence="3" id="KW-1185">Reference proteome</keyword>